<name>A0A2N7UDA2_9GAMM</name>
<accession>A0A2N7UDA2</accession>
<evidence type="ECO:0000256" key="1">
    <source>
        <dbReference type="ARBA" id="ARBA00022679"/>
    </source>
</evidence>
<comment type="similarity">
    <text evidence="2">Belongs to the CDP-alcohol phosphatidyltransferase class-I family.</text>
</comment>
<dbReference type="OrthoDB" id="9782011at2"/>
<protein>
    <submittedName>
        <fullName evidence="5">CDP-alcohol phosphatidyltransferase</fullName>
    </submittedName>
</protein>
<feature type="transmembrane region" description="Helical" evidence="4">
    <location>
        <begin position="66"/>
        <end position="84"/>
    </location>
</feature>
<dbReference type="InterPro" id="IPR048254">
    <property type="entry name" value="CDP_ALCOHOL_P_TRANSF_CS"/>
</dbReference>
<reference evidence="5 6" key="1">
    <citation type="submission" date="2018-01" db="EMBL/GenBank/DDBJ databases">
        <title>Halomonas endophytica sp. nov., isolated from storage liquid in the stems of Populus euphratica.</title>
        <authorList>
            <person name="Chen C."/>
        </authorList>
    </citation>
    <scope>NUCLEOTIDE SEQUENCE [LARGE SCALE GENOMIC DNA]</scope>
    <source>
        <strain evidence="5 6">BZ-SZ-XJ27</strain>
    </source>
</reference>
<dbReference type="Pfam" id="PF01066">
    <property type="entry name" value="CDP-OH_P_transf"/>
    <property type="match status" value="1"/>
</dbReference>
<dbReference type="EMBL" id="PNRG01000033">
    <property type="protein sequence ID" value="PMR78432.1"/>
    <property type="molecule type" value="Genomic_DNA"/>
</dbReference>
<dbReference type="InterPro" id="IPR000462">
    <property type="entry name" value="CDP-OH_P_trans"/>
</dbReference>
<dbReference type="GO" id="GO:0016780">
    <property type="term" value="F:phosphotransferase activity, for other substituted phosphate groups"/>
    <property type="evidence" value="ECO:0007669"/>
    <property type="project" value="InterPro"/>
</dbReference>
<evidence type="ECO:0000256" key="3">
    <source>
        <dbReference type="SAM" id="MobiDB-lite"/>
    </source>
</evidence>
<feature type="transmembrane region" description="Helical" evidence="4">
    <location>
        <begin position="35"/>
        <end position="54"/>
    </location>
</feature>
<dbReference type="GO" id="GO:0008654">
    <property type="term" value="P:phospholipid biosynthetic process"/>
    <property type="evidence" value="ECO:0007669"/>
    <property type="project" value="InterPro"/>
</dbReference>
<keyword evidence="4" id="KW-0812">Transmembrane</keyword>
<feature type="transmembrane region" description="Helical" evidence="4">
    <location>
        <begin position="240"/>
        <end position="262"/>
    </location>
</feature>
<dbReference type="PROSITE" id="PS00379">
    <property type="entry name" value="CDP_ALCOHOL_P_TRANSF"/>
    <property type="match status" value="1"/>
</dbReference>
<keyword evidence="6" id="KW-1185">Reference proteome</keyword>
<evidence type="ECO:0000313" key="6">
    <source>
        <dbReference type="Proteomes" id="UP000235547"/>
    </source>
</evidence>
<feature type="transmembrane region" description="Helical" evidence="4">
    <location>
        <begin position="161"/>
        <end position="178"/>
    </location>
</feature>
<proteinExistence type="inferred from homology"/>
<evidence type="ECO:0000256" key="2">
    <source>
        <dbReference type="RuleBase" id="RU003750"/>
    </source>
</evidence>
<gene>
    <name evidence="5" type="ORF">C1H70_16940</name>
</gene>
<keyword evidence="4" id="KW-1133">Transmembrane helix</keyword>
<dbReference type="GO" id="GO:0016020">
    <property type="term" value="C:membrane"/>
    <property type="evidence" value="ECO:0007669"/>
    <property type="project" value="InterPro"/>
</dbReference>
<dbReference type="RefSeq" id="WP_102589493.1">
    <property type="nucleotide sequence ID" value="NZ_BNAE01000001.1"/>
</dbReference>
<keyword evidence="4" id="KW-0472">Membrane</keyword>
<organism evidence="5 6">
    <name type="scientific">Halomonas urumqiensis</name>
    <dbReference type="NCBI Taxonomy" id="1684789"/>
    <lineage>
        <taxon>Bacteria</taxon>
        <taxon>Pseudomonadati</taxon>
        <taxon>Pseudomonadota</taxon>
        <taxon>Gammaproteobacteria</taxon>
        <taxon>Oceanospirillales</taxon>
        <taxon>Halomonadaceae</taxon>
        <taxon>Halomonas</taxon>
    </lineage>
</organism>
<keyword evidence="1 2" id="KW-0808">Transferase</keyword>
<feature type="transmembrane region" description="Helical" evidence="4">
    <location>
        <begin position="217"/>
        <end position="234"/>
    </location>
</feature>
<feature type="transmembrane region" description="Helical" evidence="4">
    <location>
        <begin position="96"/>
        <end position="115"/>
    </location>
</feature>
<sequence>MHNPIKRTSAVPHAAQQPEGRGHASGRARSTRPGWLTFGELLAGLVGLGLLLALLDSALAFTFDTWLVAIGVYLGMASLLWRGMTLRPAHFAGLGAANRVTLARGVLVALLAGALVDPARLAVHGSWLAGLALLSLALDGVDGWVARQTDSASELGARFDMELDAAFIMVLCLALLVAGKVGAWILAIGAMRYLFVLAGLWLEWMNAPLPDSFRRKAVCVWQVAALLLALLPMVESTLASGLAATALAGLVASFAIDVHWLYRQRDVAGE</sequence>
<comment type="caution">
    <text evidence="5">The sequence shown here is derived from an EMBL/GenBank/DDBJ whole genome shotgun (WGS) entry which is preliminary data.</text>
</comment>
<dbReference type="AlphaFoldDB" id="A0A2N7UDA2"/>
<dbReference type="InterPro" id="IPR043130">
    <property type="entry name" value="CDP-OH_PTrfase_TM_dom"/>
</dbReference>
<feature type="region of interest" description="Disordered" evidence="3">
    <location>
        <begin position="1"/>
        <end position="28"/>
    </location>
</feature>
<dbReference type="Proteomes" id="UP000235547">
    <property type="component" value="Unassembled WGS sequence"/>
</dbReference>
<dbReference type="Gene3D" id="1.20.120.1760">
    <property type="match status" value="1"/>
</dbReference>
<evidence type="ECO:0000256" key="4">
    <source>
        <dbReference type="SAM" id="Phobius"/>
    </source>
</evidence>
<evidence type="ECO:0000313" key="5">
    <source>
        <dbReference type="EMBL" id="PMR78432.1"/>
    </source>
</evidence>